<keyword evidence="1" id="KW-0472">Membrane</keyword>
<evidence type="ECO:0000256" key="1">
    <source>
        <dbReference type="SAM" id="Phobius"/>
    </source>
</evidence>
<accession>A0A502BR37</accession>
<organism evidence="2 3">
    <name type="scientific">Brucella gallinifaecis</name>
    <dbReference type="NCBI Taxonomy" id="215590"/>
    <lineage>
        <taxon>Bacteria</taxon>
        <taxon>Pseudomonadati</taxon>
        <taxon>Pseudomonadota</taxon>
        <taxon>Alphaproteobacteria</taxon>
        <taxon>Hyphomicrobiales</taxon>
        <taxon>Brucellaceae</taxon>
        <taxon>Brucella/Ochrobactrum group</taxon>
        <taxon>Brucella</taxon>
    </lineage>
</organism>
<gene>
    <name evidence="2" type="ORF">FHY56_05620</name>
</gene>
<keyword evidence="3" id="KW-1185">Reference proteome</keyword>
<keyword evidence="1" id="KW-0812">Transmembrane</keyword>
<reference evidence="2 3" key="1">
    <citation type="journal article" date="2003" name="Int. J. Syst. Evol. Microbiol.">
        <title>Towards a standardized format for the description of a novel species (of an established genus): Ochrobactrum gallinifaecis sp. nov.</title>
        <authorList>
            <person name="Kampfer P."/>
            <person name="Buczolits S."/>
            <person name="Albrecht A."/>
            <person name="Busse H.J."/>
            <person name="Stackebrandt E."/>
        </authorList>
    </citation>
    <scope>NUCLEOTIDE SEQUENCE [LARGE SCALE GENOMIC DNA]</scope>
    <source>
        <strain evidence="2 3">ISO 196</strain>
    </source>
</reference>
<dbReference type="Proteomes" id="UP000315388">
    <property type="component" value="Unassembled WGS sequence"/>
</dbReference>
<keyword evidence="1" id="KW-1133">Transmembrane helix</keyword>
<evidence type="ECO:0000313" key="3">
    <source>
        <dbReference type="Proteomes" id="UP000315388"/>
    </source>
</evidence>
<name>A0A502BR37_9HYPH</name>
<sequence>MESVVTEKTGQQPTEKLELIVPTPSQKKAQRNRSIGLAIALVLFVVLVYIGTVAKLGANIFARSI</sequence>
<feature type="transmembrane region" description="Helical" evidence="1">
    <location>
        <begin position="35"/>
        <end position="54"/>
    </location>
</feature>
<dbReference type="OrthoDB" id="8455853at2"/>
<evidence type="ECO:0000313" key="2">
    <source>
        <dbReference type="EMBL" id="TPF76141.1"/>
    </source>
</evidence>
<evidence type="ECO:0008006" key="4">
    <source>
        <dbReference type="Google" id="ProtNLM"/>
    </source>
</evidence>
<comment type="caution">
    <text evidence="2">The sequence shown here is derived from an EMBL/GenBank/DDBJ whole genome shotgun (WGS) entry which is preliminary data.</text>
</comment>
<dbReference type="EMBL" id="VEWJ01000003">
    <property type="protein sequence ID" value="TPF76141.1"/>
    <property type="molecule type" value="Genomic_DNA"/>
</dbReference>
<dbReference type="AlphaFoldDB" id="A0A502BR37"/>
<protein>
    <recommendedName>
        <fullName evidence="4">CoxF protein</fullName>
    </recommendedName>
</protein>
<proteinExistence type="predicted"/>